<organism evidence="1 2">
    <name type="scientific">Thiohalomonas denitrificans</name>
    <dbReference type="NCBI Taxonomy" id="415747"/>
    <lineage>
        <taxon>Bacteria</taxon>
        <taxon>Pseudomonadati</taxon>
        <taxon>Pseudomonadota</taxon>
        <taxon>Gammaproteobacteria</taxon>
        <taxon>Thiohalomonadales</taxon>
        <taxon>Thiohalomonadaceae</taxon>
        <taxon>Thiohalomonas</taxon>
    </lineage>
</organism>
<name>A0A1G5QBZ0_9GAMM</name>
<protein>
    <submittedName>
        <fullName evidence="1">Uncharacterized protein</fullName>
    </submittedName>
</protein>
<accession>A0A1G5QBZ0</accession>
<dbReference type="AlphaFoldDB" id="A0A1G5QBZ0"/>
<sequence>MNSVIGFLIVLGVLGATEVPETNRAPEEPVTVEQGVVSSEEIEARRKQIQLTNSWLRSLRQVQAPDQNLLVAERNQ</sequence>
<keyword evidence="2" id="KW-1185">Reference proteome</keyword>
<evidence type="ECO:0000313" key="2">
    <source>
        <dbReference type="Proteomes" id="UP000199648"/>
    </source>
</evidence>
<reference evidence="1 2" key="1">
    <citation type="submission" date="2016-10" db="EMBL/GenBank/DDBJ databases">
        <authorList>
            <person name="de Groot N.N."/>
        </authorList>
    </citation>
    <scope>NUCLEOTIDE SEQUENCE [LARGE SCALE GENOMIC DNA]</scope>
    <source>
        <strain evidence="1 2">HLD2</strain>
    </source>
</reference>
<proteinExistence type="predicted"/>
<dbReference type="EMBL" id="FMWD01000005">
    <property type="protein sequence ID" value="SCZ59395.1"/>
    <property type="molecule type" value="Genomic_DNA"/>
</dbReference>
<dbReference type="RefSeq" id="WP_092995796.1">
    <property type="nucleotide sequence ID" value="NZ_FMWD01000005.1"/>
</dbReference>
<gene>
    <name evidence="1" type="ORF">SAMN03097708_01853</name>
</gene>
<dbReference type="Proteomes" id="UP000199648">
    <property type="component" value="Unassembled WGS sequence"/>
</dbReference>
<evidence type="ECO:0000313" key="1">
    <source>
        <dbReference type="EMBL" id="SCZ59395.1"/>
    </source>
</evidence>